<proteinExistence type="predicted"/>
<evidence type="ECO:0000259" key="7">
    <source>
        <dbReference type="Pfam" id="PF03553"/>
    </source>
</evidence>
<reference evidence="8 9" key="1">
    <citation type="submission" date="2016-11" db="EMBL/GenBank/DDBJ databases">
        <authorList>
            <person name="Jaros S."/>
            <person name="Januszkiewicz K."/>
            <person name="Wedrychowicz H."/>
        </authorList>
    </citation>
    <scope>NUCLEOTIDE SEQUENCE [LARGE SCALE GENOMIC DNA]</scope>
    <source>
        <strain evidence="8 9">DSM 6191</strain>
    </source>
</reference>
<keyword evidence="5 6" id="KW-0472">Membrane</keyword>
<feature type="transmembrane region" description="Helical" evidence="6">
    <location>
        <begin position="109"/>
        <end position="126"/>
    </location>
</feature>
<keyword evidence="3 6" id="KW-0812">Transmembrane</keyword>
<evidence type="ECO:0000256" key="2">
    <source>
        <dbReference type="ARBA" id="ARBA00022475"/>
    </source>
</evidence>
<protein>
    <submittedName>
        <fullName evidence="8">Na+/H+ antiporter family protein</fullName>
    </submittedName>
</protein>
<feature type="transmembrane region" description="Helical" evidence="6">
    <location>
        <begin position="31"/>
        <end position="51"/>
    </location>
</feature>
<feature type="transmembrane region" description="Helical" evidence="6">
    <location>
        <begin position="156"/>
        <end position="175"/>
    </location>
</feature>
<feature type="transmembrane region" description="Helical" evidence="6">
    <location>
        <begin position="71"/>
        <end position="88"/>
    </location>
</feature>
<organism evidence="8 9">
    <name type="scientific">Clostridium intestinale DSM 6191</name>
    <dbReference type="NCBI Taxonomy" id="1121320"/>
    <lineage>
        <taxon>Bacteria</taxon>
        <taxon>Bacillati</taxon>
        <taxon>Bacillota</taxon>
        <taxon>Clostridia</taxon>
        <taxon>Eubacteriales</taxon>
        <taxon>Clostridiaceae</taxon>
        <taxon>Clostridium</taxon>
    </lineage>
</organism>
<dbReference type="EMBL" id="FQXU01000007">
    <property type="protein sequence ID" value="SHI17137.1"/>
    <property type="molecule type" value="Genomic_DNA"/>
</dbReference>
<evidence type="ECO:0000313" key="9">
    <source>
        <dbReference type="Proteomes" id="UP000184241"/>
    </source>
</evidence>
<accession>A0A1M5YYP9</accession>
<name>A0A1M5YYP9_9CLOT</name>
<sequence>MGSIQTIQAIGILAVFIISVILMMTKKVPTILALPIMGVVFALIAGVPFMSSNAETYTIAKNVLEAGAMKMSTAIAGLIFGAWFGQILSKVGVTKSIIKKAAELAGDKPLGIAITFFVAASVIFSASSGLGMVILVGTIIIPIMLTAGLSPLVSAMVLLLANAVGVTFNVSNWGVYTDVVKLPVNTVAAYTLIPAIPLIVVSLAMIVFYTKKGGRSKRAWAMPIKNEVINNDNKNVRAIAMISPIIPVVLVFAFKLTIVPSIFIGAAIAILLATPKRPIHVLSSALIDGIQDVAGALGLMIGIGILLNSVMAPQVATIIEPLIKAIIPTSPIAYILIFTVLAPLAIYRGPLNVWGLGSGIAALMISAGMNPIAAMLALRIDSNLQAVCDPTNSHNVWAADFTKTDINEILKKTIVWILVSVLISMIIASFVVFK</sequence>
<comment type="subcellular location">
    <subcellularLocation>
        <location evidence="1">Cell membrane</location>
        <topology evidence="1">Multi-pass membrane protein</topology>
    </subcellularLocation>
</comment>
<feature type="transmembrane region" description="Helical" evidence="6">
    <location>
        <begin position="6"/>
        <end position="24"/>
    </location>
</feature>
<evidence type="ECO:0000313" key="8">
    <source>
        <dbReference type="EMBL" id="SHI17137.1"/>
    </source>
</evidence>
<feature type="transmembrane region" description="Helical" evidence="6">
    <location>
        <begin position="187"/>
        <end position="209"/>
    </location>
</feature>
<dbReference type="InterPro" id="IPR018461">
    <property type="entry name" value="Na/H_Antiport_NhaC-like_C"/>
</dbReference>
<feature type="transmembrane region" description="Helical" evidence="6">
    <location>
        <begin position="293"/>
        <end position="313"/>
    </location>
</feature>
<keyword evidence="2" id="KW-1003">Cell membrane</keyword>
<dbReference type="AlphaFoldDB" id="A0A1M5YYP9"/>
<feature type="domain" description="Na+/H+ antiporter NhaC-like C-terminal" evidence="7">
    <location>
        <begin position="23"/>
        <end position="158"/>
    </location>
</feature>
<evidence type="ECO:0000256" key="4">
    <source>
        <dbReference type="ARBA" id="ARBA00022989"/>
    </source>
</evidence>
<feature type="transmembrane region" description="Helical" evidence="6">
    <location>
        <begin position="413"/>
        <end position="433"/>
    </location>
</feature>
<dbReference type="Pfam" id="PF03553">
    <property type="entry name" value="Na_H_antiporter"/>
    <property type="match status" value="1"/>
</dbReference>
<evidence type="ECO:0000256" key="5">
    <source>
        <dbReference type="ARBA" id="ARBA00023136"/>
    </source>
</evidence>
<dbReference type="Proteomes" id="UP000184241">
    <property type="component" value="Unassembled WGS sequence"/>
</dbReference>
<feature type="transmembrane region" description="Helical" evidence="6">
    <location>
        <begin position="245"/>
        <end position="273"/>
    </location>
</feature>
<gene>
    <name evidence="8" type="ORF">SAMN02745941_02350</name>
</gene>
<evidence type="ECO:0000256" key="6">
    <source>
        <dbReference type="SAM" id="Phobius"/>
    </source>
</evidence>
<keyword evidence="4 6" id="KW-1133">Transmembrane helix</keyword>
<evidence type="ECO:0000256" key="1">
    <source>
        <dbReference type="ARBA" id="ARBA00004651"/>
    </source>
</evidence>
<evidence type="ECO:0000256" key="3">
    <source>
        <dbReference type="ARBA" id="ARBA00022692"/>
    </source>
</evidence>
<feature type="transmembrane region" description="Helical" evidence="6">
    <location>
        <begin position="353"/>
        <end position="378"/>
    </location>
</feature>
<dbReference type="RefSeq" id="WP_073019676.1">
    <property type="nucleotide sequence ID" value="NZ_FQXU01000007.1"/>
</dbReference>
<feature type="transmembrane region" description="Helical" evidence="6">
    <location>
        <begin position="325"/>
        <end position="347"/>
    </location>
</feature>